<feature type="region of interest" description="Disordered" evidence="4">
    <location>
        <begin position="660"/>
        <end position="681"/>
    </location>
</feature>
<dbReference type="Gene3D" id="1.20.58.900">
    <property type="match status" value="1"/>
</dbReference>
<dbReference type="InterPro" id="IPR004012">
    <property type="entry name" value="Run_dom"/>
</dbReference>
<keyword evidence="1 3" id="KW-0175">Coiled coil</keyword>
<dbReference type="InterPro" id="IPR037213">
    <property type="entry name" value="Run_dom_sf"/>
</dbReference>
<dbReference type="EMBL" id="CABIJS010000177">
    <property type="protein sequence ID" value="VUZ45545.1"/>
    <property type="molecule type" value="Genomic_DNA"/>
</dbReference>
<dbReference type="SUPFAM" id="SSF140741">
    <property type="entry name" value="RUN domain-like"/>
    <property type="match status" value="1"/>
</dbReference>
<proteinExistence type="inferred from homology"/>
<dbReference type="Proteomes" id="UP000321570">
    <property type="component" value="Unassembled WGS sequence"/>
</dbReference>
<dbReference type="SMART" id="SM00593">
    <property type="entry name" value="RUN"/>
    <property type="match status" value="1"/>
</dbReference>
<evidence type="ECO:0000256" key="3">
    <source>
        <dbReference type="SAM" id="Coils"/>
    </source>
</evidence>
<dbReference type="PANTHER" id="PTHR46251">
    <property type="entry name" value="RUN DOMAIN-CONTAINING 3 PROTEIN RUNDC3"/>
    <property type="match status" value="1"/>
</dbReference>
<evidence type="ECO:0000313" key="7">
    <source>
        <dbReference type="Proteomes" id="UP000321570"/>
    </source>
</evidence>
<name>A0A564YE32_HYMDI</name>
<comment type="similarity">
    <text evidence="2">Belongs to the RUNDC3 family.</text>
</comment>
<evidence type="ECO:0000256" key="1">
    <source>
        <dbReference type="ARBA" id="ARBA00023054"/>
    </source>
</evidence>
<evidence type="ECO:0000259" key="5">
    <source>
        <dbReference type="PROSITE" id="PS50826"/>
    </source>
</evidence>
<dbReference type="PANTHER" id="PTHR46251:SF3">
    <property type="entry name" value="RUN DOMAIN-CONTAINING PROTEIN"/>
    <property type="match status" value="1"/>
</dbReference>
<sequence>MNKTENSNILKTIINENLIQATCSYIKLVIEQNQLGILDENSTGVQGLLTCLENIFYNSLKDSFKWWKDWKVWRWVSHTCEKIPQSCVPLVNSLDNLKNGLSKLRAFLRLALQSKRLHLYLDILLSSTDVIKHLYDPTSVLLSQQIHRAVSATLDLQYSDFCFDMRNADLNLPYVGQIDFAYLLNYQSSLKNSSSIALSNKRMLQSGICKQCQEYVMKVDACAAQKKYLEDVIRDANKHLVNYKSEVARLLRNNQRLQAAFEQLQTKIVLLHEEYTRKVHNLGSHRLNLSWQDLFPRQESRSPVDWTALEATEVLDDRWLLDQLSPPPSPNTLRSSKQLSSGINSSTRLPNDGIDFTAVEATEDLDYFDLILENGPISLLSSDLSSDYHLHVECPQLQNSQFVVGEQKATECPEIYRLPSTVEEEEASAIQDDLSGQLDVSQCSVTVKPLNTNFRARFSVPKTSGHGSALRRVPQPMDLLSELQATDSSFPLTGLSTAESFTGGGSGVNGGGCTDETEGACSTSDQVSEIVNEVSSGEDSEFPFNGEHMHEEDDMDLCRGADSEKGVCCTTTTTSSSRNTVVTSSSTIRPANSCNSLASPPSTYEPIFSSSAQESSVETSTATFRRSSSDLLLKVSARDAIHCGSSGECWKRFMVPRRRFTTPPPPHRFQQTATKQQELNG</sequence>
<feature type="region of interest" description="Disordered" evidence="4">
    <location>
        <begin position="326"/>
        <end position="346"/>
    </location>
</feature>
<protein>
    <recommendedName>
        <fullName evidence="5">RUN domain-containing protein</fullName>
    </recommendedName>
</protein>
<accession>A0A564YE32</accession>
<keyword evidence="7" id="KW-1185">Reference proteome</keyword>
<feature type="domain" description="RUN" evidence="5">
    <location>
        <begin position="39"/>
        <end position="168"/>
    </location>
</feature>
<organism evidence="6 7">
    <name type="scientific">Hymenolepis diminuta</name>
    <name type="common">Rat tapeworm</name>
    <dbReference type="NCBI Taxonomy" id="6216"/>
    <lineage>
        <taxon>Eukaryota</taxon>
        <taxon>Metazoa</taxon>
        <taxon>Spiralia</taxon>
        <taxon>Lophotrochozoa</taxon>
        <taxon>Platyhelminthes</taxon>
        <taxon>Cestoda</taxon>
        <taxon>Eucestoda</taxon>
        <taxon>Cyclophyllidea</taxon>
        <taxon>Hymenolepididae</taxon>
        <taxon>Hymenolepis</taxon>
    </lineage>
</organism>
<feature type="compositionally biased region" description="Polar residues" evidence="4">
    <location>
        <begin position="670"/>
        <end position="681"/>
    </location>
</feature>
<gene>
    <name evidence="6" type="ORF">WMSIL1_LOCUS5456</name>
</gene>
<evidence type="ECO:0000256" key="2">
    <source>
        <dbReference type="ARBA" id="ARBA00034727"/>
    </source>
</evidence>
<dbReference type="InterPro" id="IPR047340">
    <property type="entry name" value="RUNDC3A_B"/>
</dbReference>
<feature type="compositionally biased region" description="Polar residues" evidence="4">
    <location>
        <begin position="331"/>
        <end position="346"/>
    </location>
</feature>
<dbReference type="AlphaFoldDB" id="A0A564YE32"/>
<evidence type="ECO:0000256" key="4">
    <source>
        <dbReference type="SAM" id="MobiDB-lite"/>
    </source>
</evidence>
<dbReference type="PROSITE" id="PS50826">
    <property type="entry name" value="RUN"/>
    <property type="match status" value="1"/>
</dbReference>
<feature type="coiled-coil region" evidence="3">
    <location>
        <begin position="233"/>
        <end position="274"/>
    </location>
</feature>
<reference evidence="6 7" key="1">
    <citation type="submission" date="2019-07" db="EMBL/GenBank/DDBJ databases">
        <authorList>
            <person name="Jastrzebski P J."/>
            <person name="Paukszto L."/>
            <person name="Jastrzebski P J."/>
        </authorList>
    </citation>
    <scope>NUCLEOTIDE SEQUENCE [LARGE SCALE GENOMIC DNA]</scope>
    <source>
        <strain evidence="6 7">WMS-il1</strain>
    </source>
</reference>
<evidence type="ECO:0000313" key="6">
    <source>
        <dbReference type="EMBL" id="VUZ45545.1"/>
    </source>
</evidence>
<dbReference type="Pfam" id="PF02759">
    <property type="entry name" value="RUN"/>
    <property type="match status" value="1"/>
</dbReference>